<comment type="caution">
    <text evidence="1">The sequence shown here is derived from an EMBL/GenBank/DDBJ whole genome shotgun (WGS) entry which is preliminary data.</text>
</comment>
<reference evidence="1 2" key="1">
    <citation type="journal article" date="2018" name="Vet. Microbiol.">
        <title>Characterisation of Staphylococcus felis isolated from cats using whole genome sequencing.</title>
        <authorList>
            <person name="Worthing K."/>
            <person name="Pang S."/>
            <person name="Trott D.J."/>
            <person name="Abraham S."/>
            <person name="Coombs G.W."/>
            <person name="Jordan D."/>
            <person name="McIntyre L."/>
            <person name="Davies M.R."/>
            <person name="Norris J."/>
        </authorList>
    </citation>
    <scope>NUCLEOTIDE SEQUENCE [LARGE SCALE GENOMIC DNA]</scope>
    <source>
        <strain evidence="1 2">F25</strain>
    </source>
</reference>
<accession>A0AAX1RT06</accession>
<protein>
    <submittedName>
        <fullName evidence="1">Uncharacterized protein</fullName>
    </submittedName>
</protein>
<sequence length="34" mass="3819">MLIFCIIIIAKAIDQIIGTDGGIFIVKIFFYITN</sequence>
<organism evidence="1 2">
    <name type="scientific">Staphylococcus felis</name>
    <dbReference type="NCBI Taxonomy" id="46127"/>
    <lineage>
        <taxon>Bacteria</taxon>
        <taxon>Bacillati</taxon>
        <taxon>Bacillota</taxon>
        <taxon>Bacilli</taxon>
        <taxon>Bacillales</taxon>
        <taxon>Staphylococcaceae</taxon>
        <taxon>Staphylococcus</taxon>
    </lineage>
</organism>
<dbReference type="RefSeq" id="WP_115856349.1">
    <property type="nucleotide sequence ID" value="NZ_CAJUZR010000051.1"/>
</dbReference>
<proteinExistence type="predicted"/>
<dbReference type="Proteomes" id="UP000256337">
    <property type="component" value="Unassembled WGS sequence"/>
</dbReference>
<dbReference type="EMBL" id="QKYD01000162">
    <property type="protein sequence ID" value="REI19367.1"/>
    <property type="molecule type" value="Genomic_DNA"/>
</dbReference>
<evidence type="ECO:0000313" key="1">
    <source>
        <dbReference type="EMBL" id="REI19367.1"/>
    </source>
</evidence>
<name>A0AAX1RT06_9STAP</name>
<evidence type="ECO:0000313" key="2">
    <source>
        <dbReference type="Proteomes" id="UP000256337"/>
    </source>
</evidence>
<dbReference type="AlphaFoldDB" id="A0AAX1RT06"/>
<gene>
    <name evidence="1" type="ORF">DOS76_11215</name>
</gene>